<reference evidence="11 12" key="1">
    <citation type="journal article" date="2003" name="Int. J. Syst. Evol. Microbiol.">
        <title>Bacillus nealsonii sp. nov., isolated from a spacecraft-assembly facility, whose spores are gamma-radiation resistant.</title>
        <authorList>
            <person name="Venkateswaran K."/>
            <person name="Kempf M."/>
            <person name="Chen F."/>
            <person name="Satomi M."/>
            <person name="Nicholson W."/>
            <person name="Kern R."/>
        </authorList>
    </citation>
    <scope>NUCLEOTIDE SEQUENCE [LARGE SCALE GENOMIC DNA]</scope>
    <source>
        <strain evidence="11 12">FO-92</strain>
    </source>
</reference>
<dbReference type="CDD" id="cd03216">
    <property type="entry name" value="ABC_Carb_Monos_I"/>
    <property type="match status" value="1"/>
</dbReference>
<keyword evidence="8" id="KW-1278">Translocase</keyword>
<evidence type="ECO:0000256" key="1">
    <source>
        <dbReference type="ARBA" id="ARBA00004202"/>
    </source>
</evidence>
<dbReference type="EMBL" id="PISE01000010">
    <property type="protein sequence ID" value="PKG24805.1"/>
    <property type="molecule type" value="Genomic_DNA"/>
</dbReference>
<accession>A0A2N0Z5K4</accession>
<evidence type="ECO:0000256" key="7">
    <source>
        <dbReference type="ARBA" id="ARBA00022840"/>
    </source>
</evidence>
<dbReference type="InterPro" id="IPR027417">
    <property type="entry name" value="P-loop_NTPase"/>
</dbReference>
<keyword evidence="5" id="KW-0677">Repeat</keyword>
<dbReference type="InterPro" id="IPR050107">
    <property type="entry name" value="ABC_carbohydrate_import_ATPase"/>
</dbReference>
<keyword evidence="12" id="KW-1185">Reference proteome</keyword>
<gene>
    <name evidence="11" type="ORF">CWS01_04390</name>
</gene>
<feature type="domain" description="ABC transporter" evidence="10">
    <location>
        <begin position="254"/>
        <end position="497"/>
    </location>
</feature>
<keyword evidence="7 11" id="KW-0067">ATP-binding</keyword>
<dbReference type="FunFam" id="3.40.50.300:FF:000127">
    <property type="entry name" value="Ribose import ATP-binding protein RbsA"/>
    <property type="match status" value="1"/>
</dbReference>
<dbReference type="PANTHER" id="PTHR43790">
    <property type="entry name" value="CARBOHYDRATE TRANSPORT ATP-BINDING PROTEIN MG119-RELATED"/>
    <property type="match status" value="1"/>
</dbReference>
<dbReference type="InterPro" id="IPR003439">
    <property type="entry name" value="ABC_transporter-like_ATP-bd"/>
</dbReference>
<feature type="domain" description="ABC transporter" evidence="10">
    <location>
        <begin position="6"/>
        <end position="243"/>
    </location>
</feature>
<dbReference type="Gene3D" id="3.40.50.300">
    <property type="entry name" value="P-loop containing nucleotide triphosphate hydrolases"/>
    <property type="match status" value="2"/>
</dbReference>
<protein>
    <submittedName>
        <fullName evidence="11">D-xylose ABC transporter ATP-binding protein</fullName>
    </submittedName>
</protein>
<dbReference type="GO" id="GO:0005886">
    <property type="term" value="C:plasma membrane"/>
    <property type="evidence" value="ECO:0007669"/>
    <property type="project" value="UniProtKB-SubCell"/>
</dbReference>
<evidence type="ECO:0000313" key="12">
    <source>
        <dbReference type="Proteomes" id="UP000233375"/>
    </source>
</evidence>
<dbReference type="Proteomes" id="UP000233375">
    <property type="component" value="Unassembled WGS sequence"/>
</dbReference>
<evidence type="ECO:0000313" key="11">
    <source>
        <dbReference type="EMBL" id="PKG24805.1"/>
    </source>
</evidence>
<dbReference type="GO" id="GO:0005524">
    <property type="term" value="F:ATP binding"/>
    <property type="evidence" value="ECO:0007669"/>
    <property type="project" value="UniProtKB-KW"/>
</dbReference>
<dbReference type="GO" id="GO:0016887">
    <property type="term" value="F:ATP hydrolysis activity"/>
    <property type="evidence" value="ECO:0007669"/>
    <property type="project" value="InterPro"/>
</dbReference>
<dbReference type="SUPFAM" id="SSF52540">
    <property type="entry name" value="P-loop containing nucleoside triphosphate hydrolases"/>
    <property type="match status" value="2"/>
</dbReference>
<keyword evidence="6" id="KW-0547">Nucleotide-binding</keyword>
<evidence type="ECO:0000256" key="4">
    <source>
        <dbReference type="ARBA" id="ARBA00022597"/>
    </source>
</evidence>
<proteinExistence type="predicted"/>
<dbReference type="InterPro" id="IPR017871">
    <property type="entry name" value="ABC_transporter-like_CS"/>
</dbReference>
<evidence type="ECO:0000256" key="6">
    <source>
        <dbReference type="ARBA" id="ARBA00022741"/>
    </source>
</evidence>
<dbReference type="OrthoDB" id="9771863at2"/>
<evidence type="ECO:0000259" key="10">
    <source>
        <dbReference type="PROSITE" id="PS50893"/>
    </source>
</evidence>
<comment type="caution">
    <text evidence="11">The sequence shown here is derived from an EMBL/GenBank/DDBJ whole genome shotgun (WGS) entry which is preliminary data.</text>
</comment>
<keyword evidence="9" id="KW-0472">Membrane</keyword>
<keyword evidence="4" id="KW-0762">Sugar transport</keyword>
<sequence length="503" mass="55537">MSEYVLELRGITKIFPGVKALDQVHFKLKAGEIHALMGENGAGKSTFIKVITGVHSPNEGEMFLNGEKVEFKNPNEAKAKGIAAIYQHVTNYPDLSVTENIFMGHEKVTVKSKRLRWKEMHNEAEQILKSLGSTIDPKQEMGSLSVAQQQIVEIAKAISTNAKIIIMDEPTAALTARESEELYRIAETLRDNGASIIFISHRFEDMYRLASQVTVFRDSKYIGSWAVKDISNEDLIVAMVGRKITQVFPEKRGCIGEEILRVENLSKTGYFADISFSLRKGEVLGLTGLVGSGRSEVCQTIFGIDPYDNGAVYFKEKKIRLKRPLDAMNIGIGYLPEDRQLQGLVLDWGIGKNITLPSIKKIAEKGWLREKKEAAIAKDLAEKVNVKAISIFDLASSLSGGNQQKVAVAKLLASDLDVIILDEPTKGVDVGAKSAIYSIINDLAEQGYGIIMISSEMPEILGLSDRIVVMKEGRVTKTLTRENATQEAILEAAMMDNNKQKTV</sequence>
<evidence type="ECO:0000256" key="2">
    <source>
        <dbReference type="ARBA" id="ARBA00022448"/>
    </source>
</evidence>
<evidence type="ECO:0000256" key="5">
    <source>
        <dbReference type="ARBA" id="ARBA00022737"/>
    </source>
</evidence>
<name>A0A2N0Z5K4_9BACI</name>
<dbReference type="PANTHER" id="PTHR43790:SF3">
    <property type="entry name" value="D-ALLOSE IMPORT ATP-BINDING PROTEIN ALSA-RELATED"/>
    <property type="match status" value="1"/>
</dbReference>
<evidence type="ECO:0000256" key="9">
    <source>
        <dbReference type="ARBA" id="ARBA00023136"/>
    </source>
</evidence>
<keyword evidence="2" id="KW-0813">Transport</keyword>
<comment type="subcellular location">
    <subcellularLocation>
        <location evidence="1">Cell membrane</location>
        <topology evidence="1">Peripheral membrane protein</topology>
    </subcellularLocation>
</comment>
<dbReference type="InterPro" id="IPR003593">
    <property type="entry name" value="AAA+_ATPase"/>
</dbReference>
<evidence type="ECO:0000256" key="3">
    <source>
        <dbReference type="ARBA" id="ARBA00022475"/>
    </source>
</evidence>
<dbReference type="Pfam" id="PF00005">
    <property type="entry name" value="ABC_tran"/>
    <property type="match status" value="2"/>
</dbReference>
<dbReference type="SMART" id="SM00382">
    <property type="entry name" value="AAA"/>
    <property type="match status" value="2"/>
</dbReference>
<dbReference type="AlphaFoldDB" id="A0A2N0Z5K4"/>
<keyword evidence="3" id="KW-1003">Cell membrane</keyword>
<dbReference type="CDD" id="cd03215">
    <property type="entry name" value="ABC_Carb_Monos_II"/>
    <property type="match status" value="1"/>
</dbReference>
<dbReference type="RefSeq" id="WP_101175835.1">
    <property type="nucleotide sequence ID" value="NZ_PISE01000010.1"/>
</dbReference>
<dbReference type="PROSITE" id="PS50893">
    <property type="entry name" value="ABC_TRANSPORTER_2"/>
    <property type="match status" value="2"/>
</dbReference>
<evidence type="ECO:0000256" key="8">
    <source>
        <dbReference type="ARBA" id="ARBA00022967"/>
    </source>
</evidence>
<organism evidence="11 12">
    <name type="scientific">Niallia nealsonii</name>
    <dbReference type="NCBI Taxonomy" id="115979"/>
    <lineage>
        <taxon>Bacteria</taxon>
        <taxon>Bacillati</taxon>
        <taxon>Bacillota</taxon>
        <taxon>Bacilli</taxon>
        <taxon>Bacillales</taxon>
        <taxon>Bacillaceae</taxon>
        <taxon>Niallia</taxon>
    </lineage>
</organism>
<dbReference type="PROSITE" id="PS00211">
    <property type="entry name" value="ABC_TRANSPORTER_1"/>
    <property type="match status" value="1"/>
</dbReference>